<accession>A0ABQ9EJI1</accession>
<organism evidence="1 2">
    <name type="scientific">Tegillarca granosa</name>
    <name type="common">Malaysian cockle</name>
    <name type="synonym">Anadara granosa</name>
    <dbReference type="NCBI Taxonomy" id="220873"/>
    <lineage>
        <taxon>Eukaryota</taxon>
        <taxon>Metazoa</taxon>
        <taxon>Spiralia</taxon>
        <taxon>Lophotrochozoa</taxon>
        <taxon>Mollusca</taxon>
        <taxon>Bivalvia</taxon>
        <taxon>Autobranchia</taxon>
        <taxon>Pteriomorphia</taxon>
        <taxon>Arcoida</taxon>
        <taxon>Arcoidea</taxon>
        <taxon>Arcidae</taxon>
        <taxon>Tegillarca</taxon>
    </lineage>
</organism>
<dbReference type="Proteomes" id="UP001217089">
    <property type="component" value="Unassembled WGS sequence"/>
</dbReference>
<protein>
    <submittedName>
        <fullName evidence="1">Uncharacterized protein</fullName>
    </submittedName>
</protein>
<name>A0ABQ9EJI1_TEGGR</name>
<keyword evidence="2" id="KW-1185">Reference proteome</keyword>
<dbReference type="EMBL" id="JARBDR010000903">
    <property type="protein sequence ID" value="KAJ8304576.1"/>
    <property type="molecule type" value="Genomic_DNA"/>
</dbReference>
<sequence>MPHWHHGGVKKSCGFFYSISIAVLKCGGIQLRDTLQGTIICEVLVPDNYELTTPWEPIITIGGLGQILYVRGTKKQMQASEEEEHEENVIMGSLLVYQIRSFPSLDSYYGKQYEPVPFMLHSTVDKRVEALMKERIAQQGLRKTRMQERWGNLKEEIWTILQYKYDAERKIESRPSYIFEPVVHYQRIKVC</sequence>
<evidence type="ECO:0000313" key="1">
    <source>
        <dbReference type="EMBL" id="KAJ8304576.1"/>
    </source>
</evidence>
<gene>
    <name evidence="1" type="ORF">KUTeg_018159</name>
</gene>
<evidence type="ECO:0000313" key="2">
    <source>
        <dbReference type="Proteomes" id="UP001217089"/>
    </source>
</evidence>
<reference evidence="1 2" key="1">
    <citation type="submission" date="2022-12" db="EMBL/GenBank/DDBJ databases">
        <title>Chromosome-level genome of Tegillarca granosa.</title>
        <authorList>
            <person name="Kim J."/>
        </authorList>
    </citation>
    <scope>NUCLEOTIDE SEQUENCE [LARGE SCALE GENOMIC DNA]</scope>
    <source>
        <strain evidence="1">Teg-2019</strain>
        <tissue evidence="1">Adductor muscle</tissue>
    </source>
</reference>
<proteinExistence type="predicted"/>
<comment type="caution">
    <text evidence="1">The sequence shown here is derived from an EMBL/GenBank/DDBJ whole genome shotgun (WGS) entry which is preliminary data.</text>
</comment>